<evidence type="ECO:0000313" key="3">
    <source>
        <dbReference type="Proteomes" id="UP000479710"/>
    </source>
</evidence>
<dbReference type="AlphaFoldDB" id="A0A6G1BPC5"/>
<feature type="region of interest" description="Disordered" evidence="1">
    <location>
        <begin position="29"/>
        <end position="60"/>
    </location>
</feature>
<reference evidence="2 3" key="1">
    <citation type="submission" date="2019-11" db="EMBL/GenBank/DDBJ databases">
        <title>Whole genome sequence of Oryza granulata.</title>
        <authorList>
            <person name="Li W."/>
        </authorList>
    </citation>
    <scope>NUCLEOTIDE SEQUENCE [LARGE SCALE GENOMIC DNA]</scope>
    <source>
        <strain evidence="3">cv. Menghai</strain>
        <tissue evidence="2">Leaf</tissue>
    </source>
</reference>
<feature type="compositionally biased region" description="Gly residues" evidence="1">
    <location>
        <begin position="46"/>
        <end position="60"/>
    </location>
</feature>
<proteinExistence type="predicted"/>
<evidence type="ECO:0000256" key="1">
    <source>
        <dbReference type="SAM" id="MobiDB-lite"/>
    </source>
</evidence>
<accession>A0A6G1BPC5</accession>
<sequence>MDRRDDSGWEFTDEELVSTVAVWNINGNAGAARSHGRGSRSSEPCGGEGGMTGEGLCRGT</sequence>
<dbReference type="EMBL" id="SPHZ02000012">
    <property type="protein sequence ID" value="KAF0889682.1"/>
    <property type="molecule type" value="Genomic_DNA"/>
</dbReference>
<name>A0A6G1BPC5_9ORYZ</name>
<comment type="caution">
    <text evidence="2">The sequence shown here is derived from an EMBL/GenBank/DDBJ whole genome shotgun (WGS) entry which is preliminary data.</text>
</comment>
<keyword evidence="3" id="KW-1185">Reference proteome</keyword>
<protein>
    <submittedName>
        <fullName evidence="2">Uncharacterized protein</fullName>
    </submittedName>
</protein>
<organism evidence="2 3">
    <name type="scientific">Oryza meyeriana var. granulata</name>
    <dbReference type="NCBI Taxonomy" id="110450"/>
    <lineage>
        <taxon>Eukaryota</taxon>
        <taxon>Viridiplantae</taxon>
        <taxon>Streptophyta</taxon>
        <taxon>Embryophyta</taxon>
        <taxon>Tracheophyta</taxon>
        <taxon>Spermatophyta</taxon>
        <taxon>Magnoliopsida</taxon>
        <taxon>Liliopsida</taxon>
        <taxon>Poales</taxon>
        <taxon>Poaceae</taxon>
        <taxon>BOP clade</taxon>
        <taxon>Oryzoideae</taxon>
        <taxon>Oryzeae</taxon>
        <taxon>Oryzinae</taxon>
        <taxon>Oryza</taxon>
        <taxon>Oryza meyeriana</taxon>
    </lineage>
</organism>
<dbReference type="Proteomes" id="UP000479710">
    <property type="component" value="Unassembled WGS sequence"/>
</dbReference>
<evidence type="ECO:0000313" key="2">
    <source>
        <dbReference type="EMBL" id="KAF0889682.1"/>
    </source>
</evidence>
<gene>
    <name evidence="2" type="ORF">E2562_030160</name>
</gene>